<protein>
    <recommendedName>
        <fullName evidence="3">DUF2000 domain-containing protein</fullName>
    </recommendedName>
</protein>
<dbReference type="Pfam" id="PF09391">
    <property type="entry name" value="DUF2000"/>
    <property type="match status" value="1"/>
</dbReference>
<reference evidence="2" key="1">
    <citation type="submission" date="2016-10" db="EMBL/GenBank/DDBJ databases">
        <authorList>
            <person name="Varghese N."/>
            <person name="Submissions S."/>
        </authorList>
    </citation>
    <scope>NUCLEOTIDE SEQUENCE [LARGE SCALE GENOMIC DNA]</scope>
    <source>
        <strain evidence="2">IBRC-M 10403</strain>
    </source>
</reference>
<keyword evidence="2" id="KW-1185">Reference proteome</keyword>
<dbReference type="STRING" id="1271860.SAMN05216174_10621"/>
<dbReference type="Gene3D" id="3.40.1490.10">
    <property type="entry name" value="Bit1"/>
    <property type="match status" value="1"/>
</dbReference>
<dbReference type="Proteomes" id="UP000199501">
    <property type="component" value="Unassembled WGS sequence"/>
</dbReference>
<accession>A0A1G6QYZ3</accession>
<evidence type="ECO:0008006" key="3">
    <source>
        <dbReference type="Google" id="ProtNLM"/>
    </source>
</evidence>
<proteinExistence type="predicted"/>
<gene>
    <name evidence="1" type="ORF">SAMN05216174_10621</name>
</gene>
<dbReference type="InterPro" id="IPR023476">
    <property type="entry name" value="Pep_tRNA_hydro_II_dom_sf"/>
</dbReference>
<sequence length="145" mass="16094">MTEVHEATPVVWDTKIAVVLRDDLKDWQKLNVTAFTVSGIAATVDNVVGEPYLDASGVEYLPMFRQPVLVFIADAETMTKIHERALRREVKCAVYTEELFATNNDEDNRAAVGSVESDKLALVGVAMRADRKVVDKIVKGAKLHH</sequence>
<dbReference type="SUPFAM" id="SSF102462">
    <property type="entry name" value="Peptidyl-tRNA hydrolase II"/>
    <property type="match status" value="1"/>
</dbReference>
<organism evidence="1 2">
    <name type="scientific">Actinokineospora iranica</name>
    <dbReference type="NCBI Taxonomy" id="1271860"/>
    <lineage>
        <taxon>Bacteria</taxon>
        <taxon>Bacillati</taxon>
        <taxon>Actinomycetota</taxon>
        <taxon>Actinomycetes</taxon>
        <taxon>Pseudonocardiales</taxon>
        <taxon>Pseudonocardiaceae</taxon>
        <taxon>Actinokineospora</taxon>
    </lineage>
</organism>
<name>A0A1G6QYZ3_9PSEU</name>
<dbReference type="InterPro" id="IPR018988">
    <property type="entry name" value="DUF2000"/>
</dbReference>
<dbReference type="EMBL" id="FMZZ01000006">
    <property type="protein sequence ID" value="SDC97025.1"/>
    <property type="molecule type" value="Genomic_DNA"/>
</dbReference>
<dbReference type="AlphaFoldDB" id="A0A1G6QYZ3"/>
<evidence type="ECO:0000313" key="1">
    <source>
        <dbReference type="EMBL" id="SDC97025.1"/>
    </source>
</evidence>
<evidence type="ECO:0000313" key="2">
    <source>
        <dbReference type="Proteomes" id="UP000199501"/>
    </source>
</evidence>